<dbReference type="GO" id="GO:0005840">
    <property type="term" value="C:ribosome"/>
    <property type="evidence" value="ECO:0007669"/>
    <property type="project" value="UniProtKB-KW"/>
</dbReference>
<dbReference type="EMBL" id="JAQFWP010000002">
    <property type="protein sequence ID" value="MDA2803265.1"/>
    <property type="molecule type" value="Genomic_DNA"/>
</dbReference>
<sequence length="110" mass="11693">MFGKRAPQTPVPLTAEALERVRTLVAQGKQIQAIKELREATGLALAPAKEAADALKAGRPLPGHVVPPESLADRVRGLRDADRIADAVRTVAAETGMTETEASRFIDALD</sequence>
<evidence type="ECO:0000313" key="2">
    <source>
        <dbReference type="Proteomes" id="UP001165685"/>
    </source>
</evidence>
<comment type="caution">
    <text evidence="1">The sequence shown here is derived from an EMBL/GenBank/DDBJ whole genome shotgun (WGS) entry which is preliminary data.</text>
</comment>
<keyword evidence="2" id="KW-1185">Reference proteome</keyword>
<dbReference type="Proteomes" id="UP001165685">
    <property type="component" value="Unassembled WGS sequence"/>
</dbReference>
<accession>A0ABT4TF34</accession>
<dbReference type="InterPro" id="IPR014719">
    <property type="entry name" value="Ribosomal_bL12_C/ClpS-like"/>
</dbReference>
<proteinExistence type="predicted"/>
<protein>
    <submittedName>
        <fullName evidence="1">50S ribosomal protein L7/L12</fullName>
    </submittedName>
</protein>
<dbReference type="Gene3D" id="3.30.1390.10">
    <property type="match status" value="1"/>
</dbReference>
<keyword evidence="1" id="KW-0687">Ribonucleoprotein</keyword>
<organism evidence="1 2">
    <name type="scientific">Nocardiopsis suaedae</name>
    <dbReference type="NCBI Taxonomy" id="3018444"/>
    <lineage>
        <taxon>Bacteria</taxon>
        <taxon>Bacillati</taxon>
        <taxon>Actinomycetota</taxon>
        <taxon>Actinomycetes</taxon>
        <taxon>Streptosporangiales</taxon>
        <taxon>Nocardiopsidaceae</taxon>
        <taxon>Nocardiopsis</taxon>
    </lineage>
</organism>
<dbReference type="RefSeq" id="WP_270675557.1">
    <property type="nucleotide sequence ID" value="NZ_JAQFWP010000002.1"/>
</dbReference>
<name>A0ABT4TF34_9ACTN</name>
<evidence type="ECO:0000313" key="1">
    <source>
        <dbReference type="EMBL" id="MDA2803265.1"/>
    </source>
</evidence>
<reference evidence="1" key="1">
    <citation type="submission" date="2023-01" db="EMBL/GenBank/DDBJ databases">
        <title>Draft genome sequence of Nocardiopsis sp. LSu2-4 isolated from halophytes.</title>
        <authorList>
            <person name="Duangmal K."/>
            <person name="Chantavorakit T."/>
        </authorList>
    </citation>
    <scope>NUCLEOTIDE SEQUENCE</scope>
    <source>
        <strain evidence="1">LSu2-4</strain>
    </source>
</reference>
<gene>
    <name evidence="1" type="ORF">O4U47_01970</name>
</gene>
<keyword evidence="1" id="KW-0689">Ribosomal protein</keyword>